<keyword evidence="6" id="KW-1185">Reference proteome</keyword>
<gene>
    <name evidence="5" type="ORF">FG383_03865</name>
</gene>
<dbReference type="SUPFAM" id="SSF55811">
    <property type="entry name" value="Nudix"/>
    <property type="match status" value="1"/>
</dbReference>
<dbReference type="PANTHER" id="PTHR43046">
    <property type="entry name" value="GDP-MANNOSE MANNOSYL HYDROLASE"/>
    <property type="match status" value="1"/>
</dbReference>
<comment type="cofactor">
    <cofactor evidence="1">
        <name>Mg(2+)</name>
        <dbReference type="ChEBI" id="CHEBI:18420"/>
    </cofactor>
</comment>
<dbReference type="EMBL" id="VDGG01000006">
    <property type="protein sequence ID" value="TQR17713.1"/>
    <property type="molecule type" value="Genomic_DNA"/>
</dbReference>
<evidence type="ECO:0000313" key="6">
    <source>
        <dbReference type="Proteomes" id="UP000318937"/>
    </source>
</evidence>
<dbReference type="RefSeq" id="WP_142605539.1">
    <property type="nucleotide sequence ID" value="NZ_VDGG01000006.1"/>
</dbReference>
<dbReference type="AlphaFoldDB" id="A0A544TJY5"/>
<dbReference type="PANTHER" id="PTHR43046:SF2">
    <property type="entry name" value="8-OXO-DGTP DIPHOSPHATASE-RELATED"/>
    <property type="match status" value="1"/>
</dbReference>
<feature type="domain" description="Nudix hydrolase" evidence="4">
    <location>
        <begin position="15"/>
        <end position="147"/>
    </location>
</feature>
<sequence>MEYYKELRKYVGHSPLILPGSAVLIVNEKNEVLLQERELGVYGLPGGLMELGESLEDTARREVLEETGLHIGGLTLCHVYSGPDYYIENPNGDTFYAVTAVYKTKEYKGELAPDGIETLSLQFFNPNNLPSGLLPSYRTFIENELGV</sequence>
<evidence type="ECO:0000256" key="2">
    <source>
        <dbReference type="ARBA" id="ARBA00022801"/>
    </source>
</evidence>
<evidence type="ECO:0000259" key="4">
    <source>
        <dbReference type="PROSITE" id="PS51462"/>
    </source>
</evidence>
<reference evidence="5 6" key="1">
    <citation type="submission" date="2019-05" db="EMBL/GenBank/DDBJ databases">
        <title>Psychrobacillus vulpis sp. nov., a new species isolated from feces of a red fox that inhabits in The Tablas de Daimiel Natural Park, Albacete, Spain.</title>
        <authorList>
            <person name="Rodriguez M."/>
            <person name="Reina J.C."/>
            <person name="Bejar V."/>
            <person name="Llamas I."/>
        </authorList>
    </citation>
    <scope>NUCLEOTIDE SEQUENCE [LARGE SCALE GENOMIC DNA]</scope>
    <source>
        <strain evidence="5 6">NHI-2</strain>
    </source>
</reference>
<dbReference type="PRINTS" id="PR00502">
    <property type="entry name" value="NUDIXFAMILY"/>
</dbReference>
<dbReference type="PROSITE" id="PS51462">
    <property type="entry name" value="NUDIX"/>
    <property type="match status" value="1"/>
</dbReference>
<dbReference type="Gene3D" id="3.90.79.10">
    <property type="entry name" value="Nucleoside Triphosphate Pyrophosphohydrolase"/>
    <property type="match status" value="1"/>
</dbReference>
<comment type="similarity">
    <text evidence="3">Belongs to the Nudix hydrolase family.</text>
</comment>
<proteinExistence type="inferred from homology"/>
<keyword evidence="2 3" id="KW-0378">Hydrolase</keyword>
<dbReference type="InterPro" id="IPR020476">
    <property type="entry name" value="Nudix_hydrolase"/>
</dbReference>
<dbReference type="OrthoDB" id="9787476at2"/>
<dbReference type="Pfam" id="PF00293">
    <property type="entry name" value="NUDIX"/>
    <property type="match status" value="1"/>
</dbReference>
<evidence type="ECO:0000256" key="3">
    <source>
        <dbReference type="RuleBase" id="RU003476"/>
    </source>
</evidence>
<dbReference type="CDD" id="cd04677">
    <property type="entry name" value="NUDIX_Hydrolase"/>
    <property type="match status" value="1"/>
</dbReference>
<protein>
    <submittedName>
        <fullName evidence="5">NUDIX hydrolase</fullName>
    </submittedName>
</protein>
<dbReference type="InterPro" id="IPR000086">
    <property type="entry name" value="NUDIX_hydrolase_dom"/>
</dbReference>
<name>A0A544TJY5_9BACI</name>
<organism evidence="5 6">
    <name type="scientific">Psychrobacillus soli</name>
    <dbReference type="NCBI Taxonomy" id="1543965"/>
    <lineage>
        <taxon>Bacteria</taxon>
        <taxon>Bacillati</taxon>
        <taxon>Bacillota</taxon>
        <taxon>Bacilli</taxon>
        <taxon>Bacillales</taxon>
        <taxon>Bacillaceae</taxon>
        <taxon>Psychrobacillus</taxon>
    </lineage>
</organism>
<dbReference type="Proteomes" id="UP000318937">
    <property type="component" value="Unassembled WGS sequence"/>
</dbReference>
<evidence type="ECO:0000313" key="5">
    <source>
        <dbReference type="EMBL" id="TQR17713.1"/>
    </source>
</evidence>
<dbReference type="PROSITE" id="PS00893">
    <property type="entry name" value="NUDIX_BOX"/>
    <property type="match status" value="1"/>
</dbReference>
<accession>A0A544TJY5</accession>
<dbReference type="GO" id="GO:0016787">
    <property type="term" value="F:hydrolase activity"/>
    <property type="evidence" value="ECO:0007669"/>
    <property type="project" value="UniProtKB-KW"/>
</dbReference>
<comment type="caution">
    <text evidence="5">The sequence shown here is derived from an EMBL/GenBank/DDBJ whole genome shotgun (WGS) entry which is preliminary data.</text>
</comment>
<dbReference type="InterPro" id="IPR020084">
    <property type="entry name" value="NUDIX_hydrolase_CS"/>
</dbReference>
<dbReference type="InterPro" id="IPR015797">
    <property type="entry name" value="NUDIX_hydrolase-like_dom_sf"/>
</dbReference>
<evidence type="ECO:0000256" key="1">
    <source>
        <dbReference type="ARBA" id="ARBA00001946"/>
    </source>
</evidence>